<evidence type="ECO:0000256" key="1">
    <source>
        <dbReference type="ARBA" id="ARBA00022676"/>
    </source>
</evidence>
<dbReference type="Proteomes" id="UP001157109">
    <property type="component" value="Unassembled WGS sequence"/>
</dbReference>
<evidence type="ECO:0008006" key="5">
    <source>
        <dbReference type="Google" id="ProtNLM"/>
    </source>
</evidence>
<proteinExistence type="predicted"/>
<dbReference type="Gene3D" id="3.40.50.2000">
    <property type="entry name" value="Glycogen Phosphorylase B"/>
    <property type="match status" value="2"/>
</dbReference>
<organism evidence="3 4">
    <name type="scientific">Arsenicicoccus piscis</name>
    <dbReference type="NCBI Taxonomy" id="673954"/>
    <lineage>
        <taxon>Bacteria</taxon>
        <taxon>Bacillati</taxon>
        <taxon>Actinomycetota</taxon>
        <taxon>Actinomycetes</taxon>
        <taxon>Micrococcales</taxon>
        <taxon>Intrasporangiaceae</taxon>
        <taxon>Arsenicicoccus</taxon>
    </lineage>
</organism>
<comment type="caution">
    <text evidence="3">The sequence shown here is derived from an EMBL/GenBank/DDBJ whole genome shotgun (WGS) entry which is preliminary data.</text>
</comment>
<accession>A0ABQ6HS36</accession>
<evidence type="ECO:0000256" key="2">
    <source>
        <dbReference type="ARBA" id="ARBA00022679"/>
    </source>
</evidence>
<dbReference type="Pfam" id="PF13692">
    <property type="entry name" value="Glyco_trans_1_4"/>
    <property type="match status" value="1"/>
</dbReference>
<evidence type="ECO:0000313" key="4">
    <source>
        <dbReference type="Proteomes" id="UP001157109"/>
    </source>
</evidence>
<evidence type="ECO:0000313" key="3">
    <source>
        <dbReference type="EMBL" id="GMA20329.1"/>
    </source>
</evidence>
<dbReference type="PANTHER" id="PTHR12526:SF510">
    <property type="entry name" value="D-INOSITOL 3-PHOSPHATE GLYCOSYLTRANSFERASE"/>
    <property type="match status" value="1"/>
</dbReference>
<keyword evidence="1" id="KW-0328">Glycosyltransferase</keyword>
<keyword evidence="4" id="KW-1185">Reference proteome</keyword>
<gene>
    <name evidence="3" type="ORF">GCM10025862_23500</name>
</gene>
<keyword evidence="2" id="KW-0808">Transferase</keyword>
<reference evidence="4" key="1">
    <citation type="journal article" date="2019" name="Int. J. Syst. Evol. Microbiol.">
        <title>The Global Catalogue of Microorganisms (GCM) 10K type strain sequencing project: providing services to taxonomists for standard genome sequencing and annotation.</title>
        <authorList>
            <consortium name="The Broad Institute Genomics Platform"/>
            <consortium name="The Broad Institute Genome Sequencing Center for Infectious Disease"/>
            <person name="Wu L."/>
            <person name="Ma J."/>
        </authorList>
    </citation>
    <scope>NUCLEOTIDE SEQUENCE [LARGE SCALE GENOMIC DNA]</scope>
    <source>
        <strain evidence="4">NBRC 105830</strain>
    </source>
</reference>
<dbReference type="PANTHER" id="PTHR12526">
    <property type="entry name" value="GLYCOSYLTRANSFERASE"/>
    <property type="match status" value="1"/>
</dbReference>
<protein>
    <recommendedName>
        <fullName evidence="5">Glycosyl transferase family 1 domain-containing protein</fullName>
    </recommendedName>
</protein>
<sequence>MTTRGIADVVFHGHATAAQMAPALSGAVFVNPTLAAEGFQLTLVEAAAAGASVASYAVGGVDELGHAGCVDLTSVPQGDEAGLTQSVLALLASPPPEVVHDDLARWDWDHVADAYLEHVRALRTR</sequence>
<name>A0ABQ6HS36_9MICO</name>
<dbReference type="SUPFAM" id="SSF53756">
    <property type="entry name" value="UDP-Glycosyltransferase/glycogen phosphorylase"/>
    <property type="match status" value="1"/>
</dbReference>
<dbReference type="EMBL" id="BSUJ01000001">
    <property type="protein sequence ID" value="GMA20329.1"/>
    <property type="molecule type" value="Genomic_DNA"/>
</dbReference>